<reference evidence="1 2" key="1">
    <citation type="submission" date="2015-03" db="EMBL/GenBank/DDBJ databases">
        <title>Genome Sequence of Kiloniella spongiae MEBiC09566, isolated from a marine sponge.</title>
        <authorList>
            <person name="Shao Z."/>
            <person name="Wang L."/>
            <person name="Li X."/>
        </authorList>
    </citation>
    <scope>NUCLEOTIDE SEQUENCE [LARGE SCALE GENOMIC DNA]</scope>
    <source>
        <strain evidence="1 2">MEBiC09566</strain>
    </source>
</reference>
<dbReference type="RefSeq" id="WP_047764135.1">
    <property type="nucleotide sequence ID" value="NZ_LAQL01000006.1"/>
</dbReference>
<dbReference type="InterPro" id="IPR025365">
    <property type="entry name" value="DUF4269"/>
</dbReference>
<name>A0A0H2MEI1_9PROT</name>
<protein>
    <recommendedName>
        <fullName evidence="3">Polymerase nucleotidyl transferase domain-containing protein</fullName>
    </recommendedName>
</protein>
<evidence type="ECO:0008006" key="3">
    <source>
        <dbReference type="Google" id="ProtNLM"/>
    </source>
</evidence>
<sequence length="181" mass="20496">MTGNTAKKRHSYEQVLNCLSISELLADVDYEVIGTPPLGIDIADSDIDISCFSSVPDALAQKLSTALTDHKDLSQRTLSFPPYKTELLSFTFMEWLIEFFIQDRSLKDQFGVRHFLLERRLLSLLGSKFIQQLIRLKQQGMKTEPAFAKLLGITGDPYINLLSLEDLSDQKIKQLLPCSLK</sequence>
<dbReference type="AlphaFoldDB" id="A0A0H2MEI1"/>
<proteinExistence type="predicted"/>
<dbReference type="EMBL" id="LAQL01000006">
    <property type="protein sequence ID" value="KLN60924.1"/>
    <property type="molecule type" value="Genomic_DNA"/>
</dbReference>
<keyword evidence="2" id="KW-1185">Reference proteome</keyword>
<organism evidence="1 2">
    <name type="scientific">Kiloniella spongiae</name>
    <dbReference type="NCBI Taxonomy" id="1489064"/>
    <lineage>
        <taxon>Bacteria</taxon>
        <taxon>Pseudomonadati</taxon>
        <taxon>Pseudomonadota</taxon>
        <taxon>Alphaproteobacteria</taxon>
        <taxon>Rhodospirillales</taxon>
        <taxon>Kiloniellaceae</taxon>
        <taxon>Kiloniella</taxon>
    </lineage>
</organism>
<accession>A0A0H2MEI1</accession>
<evidence type="ECO:0000313" key="2">
    <source>
        <dbReference type="Proteomes" id="UP000035444"/>
    </source>
</evidence>
<gene>
    <name evidence="1" type="ORF">WH96_10785</name>
</gene>
<evidence type="ECO:0000313" key="1">
    <source>
        <dbReference type="EMBL" id="KLN60924.1"/>
    </source>
</evidence>
<dbReference type="STRING" id="1489064.WH96_10785"/>
<dbReference type="Pfam" id="PF14091">
    <property type="entry name" value="DUF4269"/>
    <property type="match status" value="1"/>
</dbReference>
<dbReference type="PATRIC" id="fig|1489064.4.peg.3458"/>
<comment type="caution">
    <text evidence="1">The sequence shown here is derived from an EMBL/GenBank/DDBJ whole genome shotgun (WGS) entry which is preliminary data.</text>
</comment>
<dbReference type="Proteomes" id="UP000035444">
    <property type="component" value="Unassembled WGS sequence"/>
</dbReference>